<name>A0A8T2VP18_CERRI</name>
<dbReference type="EMBL" id="CM035406">
    <property type="protein sequence ID" value="KAH7446199.1"/>
    <property type="molecule type" value="Genomic_DNA"/>
</dbReference>
<evidence type="ECO:0000313" key="1">
    <source>
        <dbReference type="EMBL" id="KAH7446199.1"/>
    </source>
</evidence>
<comment type="caution">
    <text evidence="1">The sequence shown here is derived from an EMBL/GenBank/DDBJ whole genome shotgun (WGS) entry which is preliminary data.</text>
</comment>
<dbReference type="AlphaFoldDB" id="A0A8T2VP18"/>
<dbReference type="Proteomes" id="UP000825935">
    <property type="component" value="Chromosome 1"/>
</dbReference>
<gene>
    <name evidence="1" type="ORF">KP509_01G044500</name>
</gene>
<sequence length="136" mass="15725">MTTKRTVQVMVLSGENDHRQIRGHVLALCKSSDHSRLRAFHQSEVGFSLHMCALNVAAYHYRPLLILHFVSLWSIGTPKVRVFVEIIDSLTHNCYFVIDEDMVWQALMEAHCSQRPCHLCCVCKLDFPEWRCLGKL</sequence>
<organism evidence="1 2">
    <name type="scientific">Ceratopteris richardii</name>
    <name type="common">Triangle waterfern</name>
    <dbReference type="NCBI Taxonomy" id="49495"/>
    <lineage>
        <taxon>Eukaryota</taxon>
        <taxon>Viridiplantae</taxon>
        <taxon>Streptophyta</taxon>
        <taxon>Embryophyta</taxon>
        <taxon>Tracheophyta</taxon>
        <taxon>Polypodiopsida</taxon>
        <taxon>Polypodiidae</taxon>
        <taxon>Polypodiales</taxon>
        <taxon>Pteridineae</taxon>
        <taxon>Pteridaceae</taxon>
        <taxon>Parkerioideae</taxon>
        <taxon>Ceratopteris</taxon>
    </lineage>
</organism>
<keyword evidence="2" id="KW-1185">Reference proteome</keyword>
<protein>
    <submittedName>
        <fullName evidence="1">Uncharacterized protein</fullName>
    </submittedName>
</protein>
<proteinExistence type="predicted"/>
<accession>A0A8T2VP18</accession>
<evidence type="ECO:0000313" key="2">
    <source>
        <dbReference type="Proteomes" id="UP000825935"/>
    </source>
</evidence>
<reference evidence="1" key="1">
    <citation type="submission" date="2021-08" db="EMBL/GenBank/DDBJ databases">
        <title>WGS assembly of Ceratopteris richardii.</title>
        <authorList>
            <person name="Marchant D.B."/>
            <person name="Chen G."/>
            <person name="Jenkins J."/>
            <person name="Shu S."/>
            <person name="Leebens-Mack J."/>
            <person name="Grimwood J."/>
            <person name="Schmutz J."/>
            <person name="Soltis P."/>
            <person name="Soltis D."/>
            <person name="Chen Z.-H."/>
        </authorList>
    </citation>
    <scope>NUCLEOTIDE SEQUENCE</scope>
    <source>
        <strain evidence="1">Whitten #5841</strain>
        <tissue evidence="1">Leaf</tissue>
    </source>
</reference>